<gene>
    <name evidence="2" type="ORF">SAMN05216266_11778</name>
</gene>
<dbReference type="Pfam" id="PF13676">
    <property type="entry name" value="TIR_2"/>
    <property type="match status" value="1"/>
</dbReference>
<evidence type="ECO:0000313" key="3">
    <source>
        <dbReference type="Proteomes" id="UP000243799"/>
    </source>
</evidence>
<name>A0A1I1BZ89_9PSEU</name>
<dbReference type="EMBL" id="FOKG01000017">
    <property type="protein sequence ID" value="SFB53643.1"/>
    <property type="molecule type" value="Genomic_DNA"/>
</dbReference>
<dbReference type="InterPro" id="IPR015073">
    <property type="entry name" value="DUF1883"/>
</dbReference>
<organism evidence="2 3">
    <name type="scientific">Amycolatopsis marina</name>
    <dbReference type="NCBI Taxonomy" id="490629"/>
    <lineage>
        <taxon>Bacteria</taxon>
        <taxon>Bacillati</taxon>
        <taxon>Actinomycetota</taxon>
        <taxon>Actinomycetes</taxon>
        <taxon>Pseudonocardiales</taxon>
        <taxon>Pseudonocardiaceae</taxon>
        <taxon>Amycolatopsis</taxon>
    </lineage>
</organism>
<dbReference type="AlphaFoldDB" id="A0A1I1BZ89"/>
<dbReference type="SUPFAM" id="SSF52200">
    <property type="entry name" value="Toll/Interleukin receptor TIR domain"/>
    <property type="match status" value="1"/>
</dbReference>
<sequence length="272" mass="30105">MATGTKFVEYNLGNLQRGSTMVVTLNTGANVRLMNGTNLRAYKNGQRHRYHGGLAKRSPFRITVPSSGHWYVTVDLMGLRANSVRSSVAVEPPPLPTVRSASAGSLANIRHEAPPIVNGDDSRVWDVFISHASEDKATVARPLAEALQQRRVEVWLDDFELRIGYSLRRKIDTGLARSRFGIVVLSRSFFAKGWPQYELDGIVSRSVSGEQTLLPIWHEITKDEVMAQSPSLVDKIARNTALSTIEEIADEIAAVVRPDGIDPEMDAVNDER</sequence>
<feature type="domain" description="TIR" evidence="1">
    <location>
        <begin position="123"/>
        <end position="256"/>
    </location>
</feature>
<accession>A0A1I1BZ89</accession>
<dbReference type="GO" id="GO:0007165">
    <property type="term" value="P:signal transduction"/>
    <property type="evidence" value="ECO:0007669"/>
    <property type="project" value="InterPro"/>
</dbReference>
<dbReference type="InterPro" id="IPR000157">
    <property type="entry name" value="TIR_dom"/>
</dbReference>
<keyword evidence="3" id="KW-1185">Reference proteome</keyword>
<protein>
    <submittedName>
        <fullName evidence="2">TIR domain-containing protein</fullName>
    </submittedName>
</protein>
<evidence type="ECO:0000259" key="1">
    <source>
        <dbReference type="PROSITE" id="PS50104"/>
    </source>
</evidence>
<dbReference type="STRING" id="490629.SAMN05216266_11778"/>
<dbReference type="SUPFAM" id="SSF141099">
    <property type="entry name" value="Atu1913-like"/>
    <property type="match status" value="1"/>
</dbReference>
<dbReference type="Gene3D" id="3.40.50.10140">
    <property type="entry name" value="Toll/interleukin-1 receptor homology (TIR) domain"/>
    <property type="match status" value="1"/>
</dbReference>
<proteinExistence type="predicted"/>
<dbReference type="Proteomes" id="UP000243799">
    <property type="component" value="Unassembled WGS sequence"/>
</dbReference>
<dbReference type="PROSITE" id="PS50104">
    <property type="entry name" value="TIR"/>
    <property type="match status" value="1"/>
</dbReference>
<dbReference type="Gene3D" id="4.10.1210.10">
    <property type="entry name" value="Atu1913-like"/>
    <property type="match status" value="1"/>
</dbReference>
<reference evidence="3" key="1">
    <citation type="submission" date="2016-10" db="EMBL/GenBank/DDBJ databases">
        <authorList>
            <person name="Varghese N."/>
            <person name="Submissions S."/>
        </authorList>
    </citation>
    <scope>NUCLEOTIDE SEQUENCE [LARGE SCALE GENOMIC DNA]</scope>
    <source>
        <strain evidence="3">CGMCC 4.3568</strain>
    </source>
</reference>
<dbReference type="InterPro" id="IPR035897">
    <property type="entry name" value="Toll_tir_struct_dom_sf"/>
</dbReference>
<dbReference type="SMART" id="SM00255">
    <property type="entry name" value="TIR"/>
    <property type="match status" value="1"/>
</dbReference>
<evidence type="ECO:0000313" key="2">
    <source>
        <dbReference type="EMBL" id="SFB53643.1"/>
    </source>
</evidence>
<dbReference type="InterPro" id="IPR036488">
    <property type="entry name" value="DUF1883-like_sf"/>
</dbReference>
<dbReference type="Pfam" id="PF08980">
    <property type="entry name" value="DUF1883"/>
    <property type="match status" value="1"/>
</dbReference>
<dbReference type="RefSeq" id="WP_211323228.1">
    <property type="nucleotide sequence ID" value="NZ_FOKG01000017.1"/>
</dbReference>